<proteinExistence type="predicted"/>
<gene>
    <name evidence="1" type="ORF">ACH47G_04410</name>
</gene>
<name>A0ABW7W9Q2_9NOCA</name>
<keyword evidence="2" id="KW-1185">Reference proteome</keyword>
<sequence>MTSLSSDISSRRVATNGIEAKAAIAGHGPAVLLVHGFQHTSRLCGHIIPLHAPTELVSLLGDFLADDHTAA</sequence>
<reference evidence="1 2" key="1">
    <citation type="submission" date="2024-10" db="EMBL/GenBank/DDBJ databases">
        <title>The Natural Products Discovery Center: Release of the First 8490 Sequenced Strains for Exploring Actinobacteria Biosynthetic Diversity.</title>
        <authorList>
            <person name="Kalkreuter E."/>
            <person name="Kautsar S.A."/>
            <person name="Yang D."/>
            <person name="Bader C.D."/>
            <person name="Teijaro C.N."/>
            <person name="Fluegel L."/>
            <person name="Davis C.M."/>
            <person name="Simpson J.R."/>
            <person name="Lauterbach L."/>
            <person name="Steele A.D."/>
            <person name="Gui C."/>
            <person name="Meng S."/>
            <person name="Li G."/>
            <person name="Viehrig K."/>
            <person name="Ye F."/>
            <person name="Su P."/>
            <person name="Kiefer A.F."/>
            <person name="Nichols A."/>
            <person name="Cepeda A.J."/>
            <person name="Yan W."/>
            <person name="Fan B."/>
            <person name="Jiang Y."/>
            <person name="Adhikari A."/>
            <person name="Zheng C.-J."/>
            <person name="Schuster L."/>
            <person name="Cowan T.M."/>
            <person name="Smanski M.J."/>
            <person name="Chevrette M.G."/>
            <person name="De Carvalho L.P.S."/>
            <person name="Shen B."/>
        </authorList>
    </citation>
    <scope>NUCLEOTIDE SEQUENCE [LARGE SCALE GENOMIC DNA]</scope>
    <source>
        <strain evidence="1 2">NPDC019626</strain>
    </source>
</reference>
<evidence type="ECO:0000313" key="1">
    <source>
        <dbReference type="EMBL" id="MFI2319710.1"/>
    </source>
</evidence>
<comment type="caution">
    <text evidence="1">The sequence shown here is derived from an EMBL/GenBank/DDBJ whole genome shotgun (WGS) entry which is preliminary data.</text>
</comment>
<evidence type="ECO:0000313" key="2">
    <source>
        <dbReference type="Proteomes" id="UP001611450"/>
    </source>
</evidence>
<accession>A0ABW7W9Q2</accession>
<organism evidence="1 2">
    <name type="scientific">Nocardia beijingensis</name>
    <dbReference type="NCBI Taxonomy" id="95162"/>
    <lineage>
        <taxon>Bacteria</taxon>
        <taxon>Bacillati</taxon>
        <taxon>Actinomycetota</taxon>
        <taxon>Actinomycetes</taxon>
        <taxon>Mycobacteriales</taxon>
        <taxon>Nocardiaceae</taxon>
        <taxon>Nocardia</taxon>
    </lineage>
</organism>
<dbReference type="InterPro" id="IPR029058">
    <property type="entry name" value="AB_hydrolase_fold"/>
</dbReference>
<dbReference type="SUPFAM" id="SSF53474">
    <property type="entry name" value="alpha/beta-Hydrolases"/>
    <property type="match status" value="1"/>
</dbReference>
<dbReference type="RefSeq" id="WP_396945580.1">
    <property type="nucleotide sequence ID" value="NZ_JBIRXV010000001.1"/>
</dbReference>
<protein>
    <recommendedName>
        <fullName evidence="3">Alpha/beta hydrolase</fullName>
    </recommendedName>
</protein>
<dbReference type="EMBL" id="JBIRXV010000001">
    <property type="protein sequence ID" value="MFI2319710.1"/>
    <property type="molecule type" value="Genomic_DNA"/>
</dbReference>
<dbReference type="Proteomes" id="UP001611450">
    <property type="component" value="Unassembled WGS sequence"/>
</dbReference>
<evidence type="ECO:0008006" key="3">
    <source>
        <dbReference type="Google" id="ProtNLM"/>
    </source>
</evidence>